<keyword evidence="2" id="KW-1185">Reference proteome</keyword>
<organism evidence="1 2">
    <name type="scientific">Kouleothrix aurantiaca</name>
    <dbReference type="NCBI Taxonomy" id="186479"/>
    <lineage>
        <taxon>Bacteria</taxon>
        <taxon>Bacillati</taxon>
        <taxon>Chloroflexota</taxon>
        <taxon>Chloroflexia</taxon>
        <taxon>Chloroflexales</taxon>
        <taxon>Roseiflexineae</taxon>
        <taxon>Roseiflexaceae</taxon>
        <taxon>Kouleothrix</taxon>
    </lineage>
</organism>
<sequence>MAPREDGGFLLPAAPDVDSYEFMVYGAELATQAIMKKAAKLGVSEVVQPYAATISLLRWMEEQLRVTAEWLAHGQASFSPGVMLVYREAIVGLRDGLELAGDVIPGAGALGPW</sequence>
<feature type="non-terminal residue" evidence="1">
    <location>
        <position position="113"/>
    </location>
</feature>
<gene>
    <name evidence="1" type="ORF">SE17_42215</name>
</gene>
<accession>A0A0N8PQN3</accession>
<protein>
    <submittedName>
        <fullName evidence="1">Uncharacterized protein</fullName>
    </submittedName>
</protein>
<reference evidence="1 2" key="1">
    <citation type="submission" date="2015-09" db="EMBL/GenBank/DDBJ databases">
        <title>Draft genome sequence of Kouleothrix aurantiaca JCM 19913.</title>
        <authorList>
            <person name="Hemp J."/>
        </authorList>
    </citation>
    <scope>NUCLEOTIDE SEQUENCE [LARGE SCALE GENOMIC DNA]</scope>
    <source>
        <strain evidence="1 2">COM-B</strain>
    </source>
</reference>
<name>A0A0N8PQN3_9CHLR</name>
<proteinExistence type="predicted"/>
<comment type="caution">
    <text evidence="1">The sequence shown here is derived from an EMBL/GenBank/DDBJ whole genome shotgun (WGS) entry which is preliminary data.</text>
</comment>
<dbReference type="AlphaFoldDB" id="A0A0N8PQN3"/>
<dbReference type="EMBL" id="LJCR01003355">
    <property type="protein sequence ID" value="KPV47605.1"/>
    <property type="molecule type" value="Genomic_DNA"/>
</dbReference>
<evidence type="ECO:0000313" key="2">
    <source>
        <dbReference type="Proteomes" id="UP000050509"/>
    </source>
</evidence>
<evidence type="ECO:0000313" key="1">
    <source>
        <dbReference type="EMBL" id="KPV47605.1"/>
    </source>
</evidence>
<dbReference type="Proteomes" id="UP000050509">
    <property type="component" value="Unassembled WGS sequence"/>
</dbReference>